<gene>
    <name evidence="3" type="ORF">PFISCL1PPCAC_27458</name>
</gene>
<feature type="non-terminal residue" evidence="3">
    <location>
        <position position="905"/>
    </location>
</feature>
<dbReference type="SUPFAM" id="SSF56219">
    <property type="entry name" value="DNase I-like"/>
    <property type="match status" value="1"/>
</dbReference>
<dbReference type="Proteomes" id="UP001432322">
    <property type="component" value="Unassembled WGS sequence"/>
</dbReference>
<evidence type="ECO:0000313" key="4">
    <source>
        <dbReference type="Proteomes" id="UP001432322"/>
    </source>
</evidence>
<comment type="caution">
    <text evidence="3">The sequence shown here is derived from an EMBL/GenBank/DDBJ whole genome shotgun (WGS) entry which is preliminary data.</text>
</comment>
<dbReference type="Gene3D" id="3.60.10.10">
    <property type="entry name" value="Endonuclease/exonuclease/phosphatase"/>
    <property type="match status" value="1"/>
</dbReference>
<feature type="domain" description="Endonuclease/exonuclease/phosphatase" evidence="2">
    <location>
        <begin position="310"/>
        <end position="517"/>
    </location>
</feature>
<name>A0AAV5WVT2_9BILA</name>
<keyword evidence="4" id="KW-1185">Reference proteome</keyword>
<feature type="compositionally biased region" description="Low complexity" evidence="1">
    <location>
        <begin position="278"/>
        <end position="297"/>
    </location>
</feature>
<dbReference type="PANTHER" id="PTHR21459:SF2">
    <property type="entry name" value="PROTEIN CBG08968"/>
    <property type="match status" value="1"/>
</dbReference>
<evidence type="ECO:0000256" key="1">
    <source>
        <dbReference type="SAM" id="MobiDB-lite"/>
    </source>
</evidence>
<reference evidence="3" key="1">
    <citation type="submission" date="2023-10" db="EMBL/GenBank/DDBJ databases">
        <title>Genome assembly of Pristionchus species.</title>
        <authorList>
            <person name="Yoshida K."/>
            <person name="Sommer R.J."/>
        </authorList>
    </citation>
    <scope>NUCLEOTIDE SEQUENCE</scope>
    <source>
        <strain evidence="3">RS5133</strain>
    </source>
</reference>
<dbReference type="PANTHER" id="PTHR21459">
    <property type="entry name" value="PROTEIN CBG08968"/>
    <property type="match status" value="1"/>
</dbReference>
<dbReference type="InterPro" id="IPR036691">
    <property type="entry name" value="Endo/exonu/phosph_ase_sf"/>
</dbReference>
<dbReference type="InterPro" id="IPR005135">
    <property type="entry name" value="Endo/exonuclease/phosphatase"/>
</dbReference>
<dbReference type="Pfam" id="PF03372">
    <property type="entry name" value="Exo_endo_phos"/>
    <property type="match status" value="1"/>
</dbReference>
<organism evidence="3 4">
    <name type="scientific">Pristionchus fissidentatus</name>
    <dbReference type="NCBI Taxonomy" id="1538716"/>
    <lineage>
        <taxon>Eukaryota</taxon>
        <taxon>Metazoa</taxon>
        <taxon>Ecdysozoa</taxon>
        <taxon>Nematoda</taxon>
        <taxon>Chromadorea</taxon>
        <taxon>Rhabditida</taxon>
        <taxon>Rhabditina</taxon>
        <taxon>Diplogasteromorpha</taxon>
        <taxon>Diplogasteroidea</taxon>
        <taxon>Neodiplogasteridae</taxon>
        <taxon>Pristionchus</taxon>
    </lineage>
</organism>
<dbReference type="GO" id="GO:0003824">
    <property type="term" value="F:catalytic activity"/>
    <property type="evidence" value="ECO:0007669"/>
    <property type="project" value="InterPro"/>
</dbReference>
<dbReference type="AlphaFoldDB" id="A0AAV5WVT2"/>
<feature type="region of interest" description="Disordered" evidence="1">
    <location>
        <begin position="1"/>
        <end position="22"/>
    </location>
</feature>
<feature type="compositionally biased region" description="Acidic residues" evidence="1">
    <location>
        <begin position="1"/>
        <end position="11"/>
    </location>
</feature>
<proteinExistence type="predicted"/>
<evidence type="ECO:0000313" key="3">
    <source>
        <dbReference type="EMBL" id="GMT36161.1"/>
    </source>
</evidence>
<feature type="region of interest" description="Disordered" evidence="1">
    <location>
        <begin position="275"/>
        <end position="297"/>
    </location>
</feature>
<dbReference type="EMBL" id="BTSY01000007">
    <property type="protein sequence ID" value="GMT36161.1"/>
    <property type="molecule type" value="Genomic_DNA"/>
</dbReference>
<sequence>VVEDEGEEEKEEVDRVRESPLSISDSTITGRRYIERVEEPPSLPPESSIPTITGHYMELKELLLGLHEKIDAVQPCECSSLKLELAQIKSIVSSLSSTPPPTAPSTYTAVKKGMEDAALYADKQKRAVWIGKPEGSSPEETLESDQLELEKLVIELKNDEISSALEKGEITHHRHPKEKPGKRRILKFGFTSQKIRDMFLSEIRKIHPKTITDLKGSFMRRDLCPMELELERQARYEAFKLNLKMNCLAYGVCDERLIQFRQPYRALPLNYADRDPSPSHNSYPSSPSHNSSRISQSSRNNDLISVFLANVRSIRKKSHILSFIKSLDYSMILLNETWLSEDDSDAFLLGSNANYVSFRKDRPTNAAKSRGGGVAILCSPLLNPILISSFSTDDIEAITIDIHISSYCKSIPFSSVRVCLIYRAPSCTNASLESLFTYLESIVGNSPLLISGDLNFPDIDWYTLTSPSQNDFLSFVADYRFSQYVNFKTRAQSILDLVLCNSNIIRNVRPSIPISDHTSISFSLAVSSSRPRPFVPSRLYHLADWVTINSLISDHNWTMSLAHLDMNSSYQYFCDFMNSVLDTYVPKTTRSSSSPYPRHLRILYNKSNRIAMIAPNSTLAHKLSHRFERALREHNVRVENKIVNSNNAKAFFALCKTRLKSTSNASPGIIDLTGKSIVTDRDKAHAFSLYFASVSTPPLHAPLLPPTPPPHQTSLFDLPYLGVIMQPSLKFSDHVSKLTSKARSKVNIMFKCFYSNDPLLYLQLFNAFIRPLLEYCTVVWSPRTVKLANFVENVQRNFTRRVFFRCAIPYSPYLDRLNFLSMSTLEQRRLIFDLLFLHKTIHNFYSLNSNLLFKISPLTRNLRNTHKLRIALPFAVPKSHSTFATRTVQRWNALPGEIVNSSPNV</sequence>
<evidence type="ECO:0000259" key="2">
    <source>
        <dbReference type="Pfam" id="PF03372"/>
    </source>
</evidence>
<accession>A0AAV5WVT2</accession>
<protein>
    <recommendedName>
        <fullName evidence="2">Endonuclease/exonuclease/phosphatase domain-containing protein</fullName>
    </recommendedName>
</protein>
<feature type="non-terminal residue" evidence="3">
    <location>
        <position position="1"/>
    </location>
</feature>